<keyword evidence="2" id="KW-0812">Transmembrane</keyword>
<evidence type="ECO:0000256" key="2">
    <source>
        <dbReference type="SAM" id="Phobius"/>
    </source>
</evidence>
<comment type="caution">
    <text evidence="3">The sequence shown here is derived from an EMBL/GenBank/DDBJ whole genome shotgun (WGS) entry which is preliminary data.</text>
</comment>
<dbReference type="RefSeq" id="WP_344271382.1">
    <property type="nucleotide sequence ID" value="NZ_BAAAMR010000045.1"/>
</dbReference>
<evidence type="ECO:0000313" key="4">
    <source>
        <dbReference type="Proteomes" id="UP001501020"/>
    </source>
</evidence>
<gene>
    <name evidence="3" type="ORF">GCM10009727_49190</name>
</gene>
<name>A0ABN2ZTD2_9ACTN</name>
<evidence type="ECO:0000256" key="1">
    <source>
        <dbReference type="SAM" id="MobiDB-lite"/>
    </source>
</evidence>
<feature type="compositionally biased region" description="Basic and acidic residues" evidence="1">
    <location>
        <begin position="42"/>
        <end position="53"/>
    </location>
</feature>
<feature type="compositionally biased region" description="Basic and acidic residues" evidence="1">
    <location>
        <begin position="1"/>
        <end position="11"/>
    </location>
</feature>
<evidence type="ECO:0000313" key="3">
    <source>
        <dbReference type="EMBL" id="GAA2147205.1"/>
    </source>
</evidence>
<keyword evidence="2" id="KW-0472">Membrane</keyword>
<feature type="transmembrane region" description="Helical" evidence="2">
    <location>
        <begin position="117"/>
        <end position="141"/>
    </location>
</feature>
<organism evidence="3 4">
    <name type="scientific">Actinomadura napierensis</name>
    <dbReference type="NCBI Taxonomy" id="267854"/>
    <lineage>
        <taxon>Bacteria</taxon>
        <taxon>Bacillati</taxon>
        <taxon>Actinomycetota</taxon>
        <taxon>Actinomycetes</taxon>
        <taxon>Streptosporangiales</taxon>
        <taxon>Thermomonosporaceae</taxon>
        <taxon>Actinomadura</taxon>
    </lineage>
</organism>
<accession>A0ABN2ZTD2</accession>
<feature type="transmembrane region" description="Helical" evidence="2">
    <location>
        <begin position="172"/>
        <end position="200"/>
    </location>
</feature>
<feature type="transmembrane region" description="Helical" evidence="2">
    <location>
        <begin position="78"/>
        <end position="97"/>
    </location>
</feature>
<protein>
    <submittedName>
        <fullName evidence="3">ABC transporter permease</fullName>
    </submittedName>
</protein>
<sequence>MTTSKEPKADETTAEGANDTAPAEGPKADGKPTAAEPATDAAQREDTAPESDRSGYSVRRTLPLRVEAIRQFRRRRTLIAFGILLVLPWVLVGAFKIGGSPTGNGAPSLVDVATAGALNFALFALFVSTGFLLVVAVALFCGDTVASEAGWSSLRYLLAAPVPRARLLRQKLIVALSYAVVAVVSLPLMSLIAGTVGFGWADVRLPTGGTVPASTTLGRMGIVIAYSLIAQLVVAALAFLLSVVTDSPLGAVGGAVGLVIVSNILDAVTALGSWRDFLPTHWMYSWMDALQPQIQWTGMAKGAAISITYAAVLFALAFRRFHTRDIVS</sequence>
<dbReference type="Pfam" id="PF12679">
    <property type="entry name" value="ABC2_membrane_2"/>
    <property type="match status" value="1"/>
</dbReference>
<keyword evidence="2" id="KW-1133">Transmembrane helix</keyword>
<feature type="transmembrane region" description="Helical" evidence="2">
    <location>
        <begin position="294"/>
        <end position="318"/>
    </location>
</feature>
<dbReference type="PANTHER" id="PTHR37305:SF1">
    <property type="entry name" value="MEMBRANE PROTEIN"/>
    <property type="match status" value="1"/>
</dbReference>
<reference evidence="3 4" key="1">
    <citation type="journal article" date="2019" name="Int. J. Syst. Evol. Microbiol.">
        <title>The Global Catalogue of Microorganisms (GCM) 10K type strain sequencing project: providing services to taxonomists for standard genome sequencing and annotation.</title>
        <authorList>
            <consortium name="The Broad Institute Genomics Platform"/>
            <consortium name="The Broad Institute Genome Sequencing Center for Infectious Disease"/>
            <person name="Wu L."/>
            <person name="Ma J."/>
        </authorList>
    </citation>
    <scope>NUCLEOTIDE SEQUENCE [LARGE SCALE GENOMIC DNA]</scope>
    <source>
        <strain evidence="3 4">JCM 13850</strain>
    </source>
</reference>
<feature type="transmembrane region" description="Helical" evidence="2">
    <location>
        <begin position="251"/>
        <end position="274"/>
    </location>
</feature>
<dbReference type="Proteomes" id="UP001501020">
    <property type="component" value="Unassembled WGS sequence"/>
</dbReference>
<proteinExistence type="predicted"/>
<feature type="region of interest" description="Disordered" evidence="1">
    <location>
        <begin position="1"/>
        <end position="56"/>
    </location>
</feature>
<dbReference type="EMBL" id="BAAAMR010000045">
    <property type="protein sequence ID" value="GAA2147205.1"/>
    <property type="molecule type" value="Genomic_DNA"/>
</dbReference>
<feature type="transmembrane region" description="Helical" evidence="2">
    <location>
        <begin position="220"/>
        <end position="244"/>
    </location>
</feature>
<dbReference type="PANTHER" id="PTHR37305">
    <property type="entry name" value="INTEGRAL MEMBRANE PROTEIN-RELATED"/>
    <property type="match status" value="1"/>
</dbReference>
<keyword evidence="4" id="KW-1185">Reference proteome</keyword>